<dbReference type="Proteomes" id="UP000285159">
    <property type="component" value="Unassembled WGS sequence"/>
</dbReference>
<dbReference type="EMBL" id="QRWP01000005">
    <property type="protein sequence ID" value="RGT33628.1"/>
    <property type="molecule type" value="Genomic_DNA"/>
</dbReference>
<feature type="region of interest" description="Disordered" evidence="1">
    <location>
        <begin position="79"/>
        <end position="104"/>
    </location>
</feature>
<dbReference type="AlphaFoldDB" id="A0A412N5F7"/>
<feature type="compositionally biased region" description="Basic residues" evidence="1">
    <location>
        <begin position="95"/>
        <end position="104"/>
    </location>
</feature>
<dbReference type="RefSeq" id="WP_118467722.1">
    <property type="nucleotide sequence ID" value="NZ_QRWP01000005.1"/>
</dbReference>
<proteinExistence type="predicted"/>
<protein>
    <recommendedName>
        <fullName evidence="4">Mobilization protein</fullName>
    </recommendedName>
</protein>
<sequence length="104" mass="12582">MRNYSSGYTVQIDSTDKQEHRIRLITQLENCTNHIRSLQERLRSDITKLKPIELERLLDDYRAEQIRYDNLSRELDGHNTAAKTAAAKERWRKQNRDRRKKLHY</sequence>
<gene>
    <name evidence="2" type="ORF">DWX38_07485</name>
</gene>
<evidence type="ECO:0000313" key="3">
    <source>
        <dbReference type="Proteomes" id="UP000285159"/>
    </source>
</evidence>
<evidence type="ECO:0008006" key="4">
    <source>
        <dbReference type="Google" id="ProtNLM"/>
    </source>
</evidence>
<evidence type="ECO:0000256" key="1">
    <source>
        <dbReference type="SAM" id="MobiDB-lite"/>
    </source>
</evidence>
<name>A0A412N5F7_9BACE</name>
<evidence type="ECO:0000313" key="2">
    <source>
        <dbReference type="EMBL" id="RGT33628.1"/>
    </source>
</evidence>
<organism evidence="2 3">
    <name type="scientific">Bacteroides clarus</name>
    <dbReference type="NCBI Taxonomy" id="626929"/>
    <lineage>
        <taxon>Bacteria</taxon>
        <taxon>Pseudomonadati</taxon>
        <taxon>Bacteroidota</taxon>
        <taxon>Bacteroidia</taxon>
        <taxon>Bacteroidales</taxon>
        <taxon>Bacteroidaceae</taxon>
        <taxon>Bacteroides</taxon>
    </lineage>
</organism>
<reference evidence="2 3" key="1">
    <citation type="submission" date="2018-08" db="EMBL/GenBank/DDBJ databases">
        <title>A genome reference for cultivated species of the human gut microbiota.</title>
        <authorList>
            <person name="Zou Y."/>
            <person name="Xue W."/>
            <person name="Luo G."/>
        </authorList>
    </citation>
    <scope>NUCLEOTIDE SEQUENCE [LARGE SCALE GENOMIC DNA]</scope>
    <source>
        <strain evidence="2 3">AF19-1AC</strain>
    </source>
</reference>
<accession>A0A412N5F7</accession>
<comment type="caution">
    <text evidence="2">The sequence shown here is derived from an EMBL/GenBank/DDBJ whole genome shotgun (WGS) entry which is preliminary data.</text>
</comment>